<reference evidence="6 7" key="1">
    <citation type="submission" date="2013-03" db="EMBL/GenBank/DDBJ databases">
        <title>The Genome Sequence of Capronia epimyces CBS 606.96.</title>
        <authorList>
            <consortium name="The Broad Institute Genomics Platform"/>
            <person name="Cuomo C."/>
            <person name="de Hoog S."/>
            <person name="Gorbushina A."/>
            <person name="Walker B."/>
            <person name="Young S.K."/>
            <person name="Zeng Q."/>
            <person name="Gargeya S."/>
            <person name="Fitzgerald M."/>
            <person name="Haas B."/>
            <person name="Abouelleil A."/>
            <person name="Allen A.W."/>
            <person name="Alvarado L."/>
            <person name="Arachchi H.M."/>
            <person name="Berlin A.M."/>
            <person name="Chapman S.B."/>
            <person name="Gainer-Dewar J."/>
            <person name="Goldberg J."/>
            <person name="Griggs A."/>
            <person name="Gujja S."/>
            <person name="Hansen M."/>
            <person name="Howarth C."/>
            <person name="Imamovic A."/>
            <person name="Ireland A."/>
            <person name="Larimer J."/>
            <person name="McCowan C."/>
            <person name="Murphy C."/>
            <person name="Pearson M."/>
            <person name="Poon T.W."/>
            <person name="Priest M."/>
            <person name="Roberts A."/>
            <person name="Saif S."/>
            <person name="Shea T."/>
            <person name="Sisk P."/>
            <person name="Sykes S."/>
            <person name="Wortman J."/>
            <person name="Nusbaum C."/>
            <person name="Birren B."/>
        </authorList>
    </citation>
    <scope>NUCLEOTIDE SEQUENCE [LARGE SCALE GENOMIC DNA]</scope>
    <source>
        <strain evidence="6 7">CBS 606.96</strain>
    </source>
</reference>
<feature type="transmembrane region" description="Helical" evidence="4">
    <location>
        <begin position="284"/>
        <end position="306"/>
    </location>
</feature>
<dbReference type="EMBL" id="AMGY01000001">
    <property type="protein sequence ID" value="EXJ92105.1"/>
    <property type="molecule type" value="Genomic_DNA"/>
</dbReference>
<evidence type="ECO:0000259" key="5">
    <source>
        <dbReference type="PROSITE" id="PS50850"/>
    </source>
</evidence>
<feature type="compositionally biased region" description="Polar residues" evidence="3">
    <location>
        <begin position="28"/>
        <end position="38"/>
    </location>
</feature>
<feature type="transmembrane region" description="Helical" evidence="4">
    <location>
        <begin position="402"/>
        <end position="423"/>
    </location>
</feature>
<feature type="compositionally biased region" description="Basic and acidic residues" evidence="3">
    <location>
        <begin position="12"/>
        <end position="22"/>
    </location>
</feature>
<dbReference type="Proteomes" id="UP000019478">
    <property type="component" value="Unassembled WGS sequence"/>
</dbReference>
<keyword evidence="4" id="KW-0812">Transmembrane</keyword>
<dbReference type="GeneID" id="19164795"/>
<feature type="transmembrane region" description="Helical" evidence="4">
    <location>
        <begin position="249"/>
        <end position="272"/>
    </location>
</feature>
<dbReference type="RefSeq" id="XP_007728995.1">
    <property type="nucleotide sequence ID" value="XM_007730805.1"/>
</dbReference>
<protein>
    <recommendedName>
        <fullName evidence="5">Major facilitator superfamily (MFS) profile domain-containing protein</fullName>
    </recommendedName>
</protein>
<dbReference type="GO" id="GO:0016020">
    <property type="term" value="C:membrane"/>
    <property type="evidence" value="ECO:0007669"/>
    <property type="project" value="UniProtKB-SubCell"/>
</dbReference>
<evidence type="ECO:0000313" key="7">
    <source>
        <dbReference type="Proteomes" id="UP000019478"/>
    </source>
</evidence>
<sequence length="436" mass="45732">MSLSSGGTQHTVEGRGDEEKPQADANAQAGQETSSTSLGAAPDGGLRAWLVTTGAAFITFAALGYANSFGVFQEYYMAHQLANKSADQIAWIGSLSSFIQFGAGTIGGPLFDRFGAWIVRPAVVLYVFGIMMTSLCHEYWQFMLAQGVLLGLATGLLMVPSIVAVSQYFDKKRAAALGLAISGSSIGGVVLPIAFSKMLNSSSLGFGWTVRIMGFVMMPLLAFSCLTIKSRLPPTTSTFFIPAAFRKANFSLLVVAMFFLFLGMFTPLFFIPTYAVTRGMHATLASYLLAIINAASTFGRVVPGVLADKFGRLNILGLGAISTGVVILCMNKAESTAALVVYSIVFGFTSGTIISGVSAAFSVCPEDPREIGTYVGMGMGASSVAVLIGPPINGALVHRYGGFSQLSIFSGVMCLTGGLVAFASKATTPEGILARR</sequence>
<comment type="caution">
    <text evidence="6">The sequence shown here is derived from an EMBL/GenBank/DDBJ whole genome shotgun (WGS) entry which is preliminary data.</text>
</comment>
<comment type="similarity">
    <text evidence="2">Belongs to the major facilitator superfamily. Monocarboxylate porter (TC 2.A.1.13) family.</text>
</comment>
<feature type="transmembrane region" description="Helical" evidence="4">
    <location>
        <begin position="48"/>
        <end position="69"/>
    </location>
</feature>
<evidence type="ECO:0000256" key="2">
    <source>
        <dbReference type="ARBA" id="ARBA00006727"/>
    </source>
</evidence>
<dbReference type="InterPro" id="IPR050327">
    <property type="entry name" value="Proton-linked_MCT"/>
</dbReference>
<dbReference type="PANTHER" id="PTHR11360:SF319">
    <property type="entry name" value="MAJOR FACILITATOR SUPERFAMILY (MFS) PROFILE DOMAIN-CONTAINING PROTEIN"/>
    <property type="match status" value="1"/>
</dbReference>
<name>W9YR07_9EURO</name>
<feature type="region of interest" description="Disordered" evidence="3">
    <location>
        <begin position="1"/>
        <end position="40"/>
    </location>
</feature>
<feature type="transmembrane region" description="Helical" evidence="4">
    <location>
        <begin position="339"/>
        <end position="364"/>
    </location>
</feature>
<proteinExistence type="inferred from homology"/>
<feature type="transmembrane region" description="Helical" evidence="4">
    <location>
        <begin position="89"/>
        <end position="111"/>
    </location>
</feature>
<accession>W9YR07</accession>
<keyword evidence="7" id="KW-1185">Reference proteome</keyword>
<feature type="domain" description="Major facilitator superfamily (MFS) profile" evidence="5">
    <location>
        <begin position="249"/>
        <end position="436"/>
    </location>
</feature>
<keyword evidence="4" id="KW-1133">Transmembrane helix</keyword>
<keyword evidence="4" id="KW-0472">Membrane</keyword>
<evidence type="ECO:0000256" key="4">
    <source>
        <dbReference type="SAM" id="Phobius"/>
    </source>
</evidence>
<feature type="compositionally biased region" description="Polar residues" evidence="3">
    <location>
        <begin position="1"/>
        <end position="11"/>
    </location>
</feature>
<dbReference type="HOGENOM" id="CLU_001265_1_1_1"/>
<organism evidence="6 7">
    <name type="scientific">Capronia epimyces CBS 606.96</name>
    <dbReference type="NCBI Taxonomy" id="1182542"/>
    <lineage>
        <taxon>Eukaryota</taxon>
        <taxon>Fungi</taxon>
        <taxon>Dikarya</taxon>
        <taxon>Ascomycota</taxon>
        <taxon>Pezizomycotina</taxon>
        <taxon>Eurotiomycetes</taxon>
        <taxon>Chaetothyriomycetidae</taxon>
        <taxon>Chaetothyriales</taxon>
        <taxon>Herpotrichiellaceae</taxon>
        <taxon>Capronia</taxon>
    </lineage>
</organism>
<gene>
    <name evidence="6" type="ORF">A1O3_00655</name>
</gene>
<dbReference type="Gene3D" id="1.20.1250.20">
    <property type="entry name" value="MFS general substrate transporter like domains"/>
    <property type="match status" value="2"/>
</dbReference>
<evidence type="ECO:0000256" key="1">
    <source>
        <dbReference type="ARBA" id="ARBA00004141"/>
    </source>
</evidence>
<dbReference type="AlphaFoldDB" id="W9YR07"/>
<dbReference type="SUPFAM" id="SSF103473">
    <property type="entry name" value="MFS general substrate transporter"/>
    <property type="match status" value="1"/>
</dbReference>
<feature type="transmembrane region" description="Helical" evidence="4">
    <location>
        <begin position="313"/>
        <end position="333"/>
    </location>
</feature>
<evidence type="ECO:0000313" key="6">
    <source>
        <dbReference type="EMBL" id="EXJ92105.1"/>
    </source>
</evidence>
<dbReference type="CDD" id="cd17352">
    <property type="entry name" value="MFS_MCT_SLC16"/>
    <property type="match status" value="1"/>
</dbReference>
<dbReference type="GO" id="GO:0022857">
    <property type="term" value="F:transmembrane transporter activity"/>
    <property type="evidence" value="ECO:0007669"/>
    <property type="project" value="InterPro"/>
</dbReference>
<dbReference type="OrthoDB" id="6499973at2759"/>
<comment type="subcellular location">
    <subcellularLocation>
        <location evidence="1">Membrane</location>
        <topology evidence="1">Multi-pass membrane protein</topology>
    </subcellularLocation>
</comment>
<dbReference type="InterPro" id="IPR020846">
    <property type="entry name" value="MFS_dom"/>
</dbReference>
<feature type="transmembrane region" description="Helical" evidence="4">
    <location>
        <begin position="148"/>
        <end position="169"/>
    </location>
</feature>
<dbReference type="PANTHER" id="PTHR11360">
    <property type="entry name" value="MONOCARBOXYLATE TRANSPORTER"/>
    <property type="match status" value="1"/>
</dbReference>
<evidence type="ECO:0000256" key="3">
    <source>
        <dbReference type="SAM" id="MobiDB-lite"/>
    </source>
</evidence>
<feature type="transmembrane region" description="Helical" evidence="4">
    <location>
        <begin position="371"/>
        <end position="390"/>
    </location>
</feature>
<feature type="transmembrane region" description="Helical" evidence="4">
    <location>
        <begin position="176"/>
        <end position="196"/>
    </location>
</feature>
<dbReference type="eggNOG" id="KOG2504">
    <property type="taxonomic scope" value="Eukaryota"/>
</dbReference>
<dbReference type="InterPro" id="IPR036259">
    <property type="entry name" value="MFS_trans_sf"/>
</dbReference>
<dbReference type="InterPro" id="IPR011701">
    <property type="entry name" value="MFS"/>
</dbReference>
<dbReference type="Pfam" id="PF07690">
    <property type="entry name" value="MFS_1"/>
    <property type="match status" value="1"/>
</dbReference>
<feature type="transmembrane region" description="Helical" evidence="4">
    <location>
        <begin position="208"/>
        <end position="228"/>
    </location>
</feature>
<dbReference type="PROSITE" id="PS50850">
    <property type="entry name" value="MFS"/>
    <property type="match status" value="1"/>
</dbReference>